<evidence type="ECO:0000313" key="2">
    <source>
        <dbReference type="Proteomes" id="UP000183832"/>
    </source>
</evidence>
<protein>
    <submittedName>
        <fullName evidence="1">CLUMA_CG003514, isoform A</fullName>
    </submittedName>
</protein>
<reference evidence="1 2" key="1">
    <citation type="submission" date="2015-04" db="EMBL/GenBank/DDBJ databases">
        <authorList>
            <person name="Syromyatnikov M.Y."/>
            <person name="Popov V.N."/>
        </authorList>
    </citation>
    <scope>NUCLEOTIDE SEQUENCE [LARGE SCALE GENOMIC DNA]</scope>
</reference>
<evidence type="ECO:0000313" key="1">
    <source>
        <dbReference type="EMBL" id="CRK89717.1"/>
    </source>
</evidence>
<accession>A0A1J1HNU7</accession>
<gene>
    <name evidence="1" type="ORF">CLUMA_CG003514</name>
</gene>
<name>A0A1J1HNU7_9DIPT</name>
<dbReference type="Proteomes" id="UP000183832">
    <property type="component" value="Unassembled WGS sequence"/>
</dbReference>
<dbReference type="AlphaFoldDB" id="A0A1J1HNU7"/>
<dbReference type="EMBL" id="CVRI01000014">
    <property type="protein sequence ID" value="CRK89717.1"/>
    <property type="molecule type" value="Genomic_DNA"/>
</dbReference>
<keyword evidence="2" id="KW-1185">Reference proteome</keyword>
<proteinExistence type="predicted"/>
<organism evidence="1 2">
    <name type="scientific">Clunio marinus</name>
    <dbReference type="NCBI Taxonomy" id="568069"/>
    <lineage>
        <taxon>Eukaryota</taxon>
        <taxon>Metazoa</taxon>
        <taxon>Ecdysozoa</taxon>
        <taxon>Arthropoda</taxon>
        <taxon>Hexapoda</taxon>
        <taxon>Insecta</taxon>
        <taxon>Pterygota</taxon>
        <taxon>Neoptera</taxon>
        <taxon>Endopterygota</taxon>
        <taxon>Diptera</taxon>
        <taxon>Nematocera</taxon>
        <taxon>Chironomoidea</taxon>
        <taxon>Chironomidae</taxon>
        <taxon>Clunio</taxon>
    </lineage>
</organism>
<sequence>MYVGYIQTSIFIVSWHHTFPEWDIRLLFIFYNVVTVIENVEVSTLDYEIFPERYQPTTLTENETRKKNFIEKVVIFNFICLQY</sequence>